<dbReference type="PROSITE" id="PS51197">
    <property type="entry name" value="HTH_RRF2_2"/>
    <property type="match status" value="1"/>
</dbReference>
<dbReference type="NCBIfam" id="TIGR00738">
    <property type="entry name" value="rrf2_super"/>
    <property type="match status" value="1"/>
</dbReference>
<dbReference type="InterPro" id="IPR036390">
    <property type="entry name" value="WH_DNA-bd_sf"/>
</dbReference>
<dbReference type="GO" id="GO:0005829">
    <property type="term" value="C:cytosol"/>
    <property type="evidence" value="ECO:0007669"/>
    <property type="project" value="TreeGrafter"/>
</dbReference>
<evidence type="ECO:0000313" key="2">
    <source>
        <dbReference type="Proteomes" id="UP000250918"/>
    </source>
</evidence>
<dbReference type="PROSITE" id="PS01332">
    <property type="entry name" value="HTH_RRF2_1"/>
    <property type="match status" value="1"/>
</dbReference>
<reference evidence="1 2" key="1">
    <citation type="journal article" date="2018" name="ISME J.">
        <title>A methanotrophic archaeon couples anaerobic oxidation of methane to Fe(III) reduction.</title>
        <authorList>
            <person name="Cai C."/>
            <person name="Leu A.O."/>
            <person name="Xie G.J."/>
            <person name="Guo J."/>
            <person name="Feng Y."/>
            <person name="Zhao J.X."/>
            <person name="Tyson G.W."/>
            <person name="Yuan Z."/>
            <person name="Hu S."/>
        </authorList>
    </citation>
    <scope>NUCLEOTIDE SEQUENCE [LARGE SCALE GENOMIC DNA]</scope>
    <source>
        <strain evidence="1">FeB_12</strain>
    </source>
</reference>
<sequence>MISKTGIHAALAMTVMAQLEPGEYAGASQIAREIGAPQNYLGKLLNTLSNAGLLQSQKGFGGGFRLAKPAKKISLFEVVEPIDRVSRWGGCFLGRHKCREDNPCAVHHRWKKIREEYLDFLRSTSIDDLVEKRVRL</sequence>
<comment type="caution">
    <text evidence="1">The sequence shown here is derived from an EMBL/GenBank/DDBJ whole genome shotgun (WGS) entry which is preliminary data.</text>
</comment>
<name>A0A855X491_9BACT</name>
<protein>
    <submittedName>
        <fullName evidence="1">Transcriptional regulator</fullName>
    </submittedName>
</protein>
<dbReference type="PANTHER" id="PTHR33221">
    <property type="entry name" value="WINGED HELIX-TURN-HELIX TRANSCRIPTIONAL REGULATOR, RRF2 FAMILY"/>
    <property type="match status" value="1"/>
</dbReference>
<dbReference type="Proteomes" id="UP000250918">
    <property type="component" value="Unassembled WGS sequence"/>
</dbReference>
<dbReference type="InterPro" id="IPR030489">
    <property type="entry name" value="TR_Rrf2-type_CS"/>
</dbReference>
<organism evidence="1 2">
    <name type="scientific">candidate division GN15 bacterium</name>
    <dbReference type="NCBI Taxonomy" id="2072418"/>
    <lineage>
        <taxon>Bacteria</taxon>
        <taxon>candidate division GN15</taxon>
    </lineage>
</organism>
<evidence type="ECO:0000313" key="1">
    <source>
        <dbReference type="EMBL" id="PWB69222.1"/>
    </source>
</evidence>
<dbReference type="InterPro" id="IPR000944">
    <property type="entry name" value="Tscrpt_reg_Rrf2"/>
</dbReference>
<dbReference type="AlphaFoldDB" id="A0A855X491"/>
<accession>A0A855X491</accession>
<proteinExistence type="predicted"/>
<gene>
    <name evidence="1" type="ORF">C3F09_10440</name>
</gene>
<dbReference type="Gene3D" id="1.10.10.10">
    <property type="entry name" value="Winged helix-like DNA-binding domain superfamily/Winged helix DNA-binding domain"/>
    <property type="match status" value="1"/>
</dbReference>
<dbReference type="InterPro" id="IPR036388">
    <property type="entry name" value="WH-like_DNA-bd_sf"/>
</dbReference>
<dbReference type="GO" id="GO:0003700">
    <property type="term" value="F:DNA-binding transcription factor activity"/>
    <property type="evidence" value="ECO:0007669"/>
    <property type="project" value="TreeGrafter"/>
</dbReference>
<dbReference type="SUPFAM" id="SSF46785">
    <property type="entry name" value="Winged helix' DNA-binding domain"/>
    <property type="match status" value="1"/>
</dbReference>
<dbReference type="PANTHER" id="PTHR33221:SF15">
    <property type="entry name" value="HTH-TYPE TRANSCRIPTIONAL REGULATOR YWGB-RELATED"/>
    <property type="match status" value="1"/>
</dbReference>
<dbReference type="EMBL" id="PQAP01000174">
    <property type="protein sequence ID" value="PWB69222.1"/>
    <property type="molecule type" value="Genomic_DNA"/>
</dbReference>
<dbReference type="Pfam" id="PF02082">
    <property type="entry name" value="Rrf2"/>
    <property type="match status" value="1"/>
</dbReference>